<feature type="signal peptide" evidence="2">
    <location>
        <begin position="1"/>
        <end position="22"/>
    </location>
</feature>
<feature type="chain" id="PRO_5038851772" description="Lipoprotein" evidence="2">
    <location>
        <begin position="23"/>
        <end position="178"/>
    </location>
</feature>
<name>A0A3L8RC85_STRRN</name>
<dbReference type="Proteomes" id="UP000281594">
    <property type="component" value="Unassembled WGS sequence"/>
</dbReference>
<feature type="compositionally biased region" description="Low complexity" evidence="1">
    <location>
        <begin position="48"/>
        <end position="67"/>
    </location>
</feature>
<evidence type="ECO:0000256" key="2">
    <source>
        <dbReference type="SAM" id="SignalP"/>
    </source>
</evidence>
<gene>
    <name evidence="3" type="ORF">D3C57_102640</name>
</gene>
<comment type="caution">
    <text evidence="3">The sequence shown here is derived from an EMBL/GenBank/DDBJ whole genome shotgun (WGS) entry which is preliminary data.</text>
</comment>
<feature type="compositionally biased region" description="Low complexity" evidence="1">
    <location>
        <begin position="25"/>
        <end position="40"/>
    </location>
</feature>
<dbReference type="EMBL" id="QYCY01000001">
    <property type="protein sequence ID" value="RLV77231.1"/>
    <property type="molecule type" value="Genomic_DNA"/>
</dbReference>
<evidence type="ECO:0000256" key="1">
    <source>
        <dbReference type="SAM" id="MobiDB-lite"/>
    </source>
</evidence>
<feature type="region of interest" description="Disordered" evidence="1">
    <location>
        <begin position="25"/>
        <end position="79"/>
    </location>
</feature>
<keyword evidence="2" id="KW-0732">Signal</keyword>
<organism evidence="3 4">
    <name type="scientific">Streptomyces rapamycinicus (strain ATCC 29253 / DSM 41530 / NRRL 5491 / AYB-994)</name>
    <name type="common">Streptomyces hygroscopicus (strain ATCC 29253)</name>
    <dbReference type="NCBI Taxonomy" id="1343740"/>
    <lineage>
        <taxon>Bacteria</taxon>
        <taxon>Bacillati</taxon>
        <taxon>Actinomycetota</taxon>
        <taxon>Actinomycetes</taxon>
        <taxon>Kitasatosporales</taxon>
        <taxon>Streptomycetaceae</taxon>
        <taxon>Streptomyces</taxon>
        <taxon>Streptomyces violaceusniger group</taxon>
    </lineage>
</organism>
<evidence type="ECO:0000313" key="4">
    <source>
        <dbReference type="Proteomes" id="UP000281594"/>
    </source>
</evidence>
<dbReference type="STRING" id="1343740.M271_41045"/>
<proteinExistence type="predicted"/>
<accession>A0A3L8RC85</accession>
<dbReference type="RefSeq" id="WP_121823881.1">
    <property type="nucleotide sequence ID" value="NC_022785.1"/>
</dbReference>
<evidence type="ECO:0000313" key="3">
    <source>
        <dbReference type="EMBL" id="RLV77231.1"/>
    </source>
</evidence>
<reference evidence="3 4" key="1">
    <citation type="journal article" date="2018" name="J. Biol. Chem.">
        <title>Discovery of the actinoplanic acid pathway in Streptomyces rapamycinicus reveals a genetically conserved synergism with rapamycin.</title>
        <authorList>
            <person name="Mrak P."/>
            <person name="Krastel P."/>
            <person name="Pivk Lukancic P."/>
            <person name="Tao J."/>
            <person name="Pistorius D."/>
            <person name="Moore C.M."/>
        </authorList>
    </citation>
    <scope>NUCLEOTIDE SEQUENCE [LARGE SCALE GENOMIC DNA]</scope>
    <source>
        <strain evidence="3 4">NRRL 5491</strain>
    </source>
</reference>
<evidence type="ECO:0008006" key="5">
    <source>
        <dbReference type="Google" id="ProtNLM"/>
    </source>
</evidence>
<protein>
    <recommendedName>
        <fullName evidence="5">Lipoprotein</fullName>
    </recommendedName>
</protein>
<dbReference type="AlphaFoldDB" id="A0A3L8RC85"/>
<dbReference type="PROSITE" id="PS51257">
    <property type="entry name" value="PROKAR_LIPOPROTEIN"/>
    <property type="match status" value="1"/>
</dbReference>
<sequence length="178" mass="17611">MHQQPRVAAFGALAASALLALSACSGGGSDDASSAAGKSAAGKETKKGTSSSGSPGSKSTSSPSAAAGRSTGGSDTAQAVTSKVEVSIKSCQLRDASKLFAVVQLDNANGAADYAYTVKVRFLNSAHPDQAVYTTLTHQPVQAGAMKSALASAAWKGDSAAMPKTCEVAKATKVKTAG</sequence>